<dbReference type="SUPFAM" id="SSF103473">
    <property type="entry name" value="MFS general substrate transporter"/>
    <property type="match status" value="1"/>
</dbReference>
<keyword evidence="7" id="KW-0029">Amino-acid transport</keyword>
<protein>
    <recommendedName>
        <fullName evidence="7">Autophagy-related protein</fullName>
    </recommendedName>
</protein>
<evidence type="ECO:0000313" key="11">
    <source>
        <dbReference type="Proteomes" id="UP000054107"/>
    </source>
</evidence>
<feature type="transmembrane region" description="Helical" evidence="7">
    <location>
        <begin position="328"/>
        <end position="346"/>
    </location>
</feature>
<dbReference type="GO" id="GO:0022857">
    <property type="term" value="F:transmembrane transporter activity"/>
    <property type="evidence" value="ECO:0007669"/>
    <property type="project" value="InterPro"/>
</dbReference>
<keyword evidence="3 7" id="KW-0813">Transport</keyword>
<keyword evidence="11" id="KW-1185">Reference proteome</keyword>
<dbReference type="EMBL" id="LN729218">
    <property type="protein sequence ID" value="CEP13086.1"/>
    <property type="molecule type" value="Genomic_DNA"/>
</dbReference>
<dbReference type="GO" id="GO:0006914">
    <property type="term" value="P:autophagy"/>
    <property type="evidence" value="ECO:0007669"/>
    <property type="project" value="UniProtKB-KW"/>
</dbReference>
<dbReference type="PANTHER" id="PTHR23519:SF4">
    <property type="entry name" value="AUTOPHAGY-RELATED PROTEIN"/>
    <property type="match status" value="1"/>
</dbReference>
<dbReference type="InterPro" id="IPR020846">
    <property type="entry name" value="MFS_dom"/>
</dbReference>
<keyword evidence="5 7" id="KW-1133">Transmembrane helix</keyword>
<evidence type="ECO:0000256" key="7">
    <source>
        <dbReference type="RuleBase" id="RU363073"/>
    </source>
</evidence>
<comment type="subcellular location">
    <subcellularLocation>
        <location evidence="1">Endomembrane system</location>
        <topology evidence="1">Multi-pass membrane protein</topology>
    </subcellularLocation>
    <subcellularLocation>
        <location evidence="7">Vacuole membrane</location>
        <topology evidence="7">Multi-pass membrane protein</topology>
    </subcellularLocation>
</comment>
<feature type="transmembrane region" description="Helical" evidence="7">
    <location>
        <begin position="397"/>
        <end position="417"/>
    </location>
</feature>
<comment type="function">
    <text evidence="7">Vacuolar effluxer which mediate the efflux of amino acids resulting from autophagic degradation. The release of autophagic amino acids allows the maintenance of protein synthesis and viability during nitrogen starvation.</text>
</comment>
<feature type="domain" description="Major facilitator superfamily (MFS) profile" evidence="9">
    <location>
        <begin position="327"/>
        <end position="528"/>
    </location>
</feature>
<feature type="transmembrane region" description="Helical" evidence="7">
    <location>
        <begin position="366"/>
        <end position="385"/>
    </location>
</feature>
<feature type="transmembrane region" description="Helical" evidence="7">
    <location>
        <begin position="135"/>
        <end position="155"/>
    </location>
</feature>
<dbReference type="OrthoDB" id="192733at2759"/>
<feature type="transmembrane region" description="Helical" evidence="7">
    <location>
        <begin position="161"/>
        <end position="186"/>
    </location>
</feature>
<dbReference type="InterPro" id="IPR024671">
    <property type="entry name" value="Atg22-like"/>
</dbReference>
<keyword evidence="7" id="KW-0926">Vacuole</keyword>
<evidence type="ECO:0000256" key="6">
    <source>
        <dbReference type="ARBA" id="ARBA00023136"/>
    </source>
</evidence>
<dbReference type="InterPro" id="IPR050495">
    <property type="entry name" value="ATG22/LtaA_families"/>
</dbReference>
<keyword evidence="7" id="KW-0072">Autophagy</keyword>
<proteinExistence type="inferred from homology"/>
<dbReference type="Proteomes" id="UP000054107">
    <property type="component" value="Unassembled WGS sequence"/>
</dbReference>
<keyword evidence="4 7" id="KW-0812">Transmembrane</keyword>
<dbReference type="InterPro" id="IPR036259">
    <property type="entry name" value="MFS_trans_sf"/>
</dbReference>
<feature type="transmembrane region" description="Helical" evidence="7">
    <location>
        <begin position="229"/>
        <end position="248"/>
    </location>
</feature>
<dbReference type="STRING" id="35722.A0A0B7N475"/>
<evidence type="ECO:0000256" key="4">
    <source>
        <dbReference type="ARBA" id="ARBA00022692"/>
    </source>
</evidence>
<dbReference type="PROSITE" id="PS50850">
    <property type="entry name" value="MFS"/>
    <property type="match status" value="1"/>
</dbReference>
<evidence type="ECO:0000256" key="2">
    <source>
        <dbReference type="ARBA" id="ARBA00006978"/>
    </source>
</evidence>
<feature type="transmembrane region" description="Helical" evidence="7">
    <location>
        <begin position="104"/>
        <end position="123"/>
    </location>
</feature>
<feature type="transmembrane region" description="Helical" evidence="7">
    <location>
        <begin position="461"/>
        <end position="485"/>
    </location>
</feature>
<dbReference type="PANTHER" id="PTHR23519">
    <property type="entry name" value="AUTOPHAGY-RELATED PROTEIN 22"/>
    <property type="match status" value="1"/>
</dbReference>
<feature type="transmembrane region" description="Helical" evidence="7">
    <location>
        <begin position="491"/>
        <end position="512"/>
    </location>
</feature>
<evidence type="ECO:0000256" key="1">
    <source>
        <dbReference type="ARBA" id="ARBA00004127"/>
    </source>
</evidence>
<evidence type="ECO:0000313" key="10">
    <source>
        <dbReference type="EMBL" id="CEP13086.1"/>
    </source>
</evidence>
<dbReference type="GO" id="GO:0006865">
    <property type="term" value="P:amino acid transport"/>
    <property type="evidence" value="ECO:0007669"/>
    <property type="project" value="UniProtKB-KW"/>
</dbReference>
<gene>
    <name evidence="10" type="primary">PARPA_07129.1 scaffold 26363</name>
</gene>
<sequence>MSSSTLSSTAIDKNEEKKASYSDDPFKFGDGEDGYVEQKDSFHQPPTTKWELWSYYLYYNGYLAYRGGFNPQTPNIRGCDMLDTSKPCNVAWGNSPDGIPVSSMLLYVQAIAFSIQFVLFTSFGSLADHGQWNRYILLGATIVGCVFQGLPIALVNDDGSHWNIMMAFMIIALISYGTSLVFYAAAFPNLSDNLPIVRRAKMNQDIPEDERQQVAEQWRNQVSAVSTTFSNIGFLIVSGVLSGVAFLSWEGKYDFPDGVGHTLGNAPIYNYISTLACACFWAVNAVPYFLLTPRGRKGPPLPANASYLTFGWKSIVVALKEARKLRYLFMYIFAYFIFSDAVSTIGQMQTIIQGELTAFSAQQNAIFGFITAVTSIIGCLFFLWLNRRFKIRTKTSLLMIVVLTGVVPVWGCFGIHFDNFGIKTNWELWVLNVWSGLFTAPIWAWQQTMLAELVPKGKENLFFGLFGVVNKASSWIGPVVIGAITQSTSNIWMGWPFVLGLFILATVIICFIDVDKAKLELIEYEKAE</sequence>
<evidence type="ECO:0000256" key="8">
    <source>
        <dbReference type="SAM" id="MobiDB-lite"/>
    </source>
</evidence>
<evidence type="ECO:0000256" key="5">
    <source>
        <dbReference type="ARBA" id="ARBA00022989"/>
    </source>
</evidence>
<feature type="transmembrane region" description="Helical" evidence="7">
    <location>
        <begin position="268"/>
        <end position="291"/>
    </location>
</feature>
<feature type="compositionally biased region" description="Basic and acidic residues" evidence="8">
    <location>
        <begin position="12"/>
        <end position="31"/>
    </location>
</feature>
<dbReference type="GO" id="GO:0005774">
    <property type="term" value="C:vacuolar membrane"/>
    <property type="evidence" value="ECO:0007669"/>
    <property type="project" value="UniProtKB-SubCell"/>
</dbReference>
<accession>A0A0B7N475</accession>
<dbReference type="GO" id="GO:0012505">
    <property type="term" value="C:endomembrane system"/>
    <property type="evidence" value="ECO:0007669"/>
    <property type="project" value="UniProtKB-SubCell"/>
</dbReference>
<evidence type="ECO:0000259" key="9">
    <source>
        <dbReference type="PROSITE" id="PS50850"/>
    </source>
</evidence>
<dbReference type="Gene3D" id="1.20.1250.20">
    <property type="entry name" value="MFS general substrate transporter like domains"/>
    <property type="match status" value="1"/>
</dbReference>
<feature type="compositionally biased region" description="Polar residues" evidence="8">
    <location>
        <begin position="1"/>
        <end position="11"/>
    </location>
</feature>
<reference evidence="10 11" key="1">
    <citation type="submission" date="2014-09" db="EMBL/GenBank/DDBJ databases">
        <authorList>
            <person name="Ellenberger Sabrina"/>
        </authorList>
    </citation>
    <scope>NUCLEOTIDE SEQUENCE [LARGE SCALE GENOMIC DNA]</scope>
    <source>
        <strain evidence="10 11">CBS 412.66</strain>
    </source>
</reference>
<feature type="region of interest" description="Disordered" evidence="8">
    <location>
        <begin position="1"/>
        <end position="31"/>
    </location>
</feature>
<organism evidence="10 11">
    <name type="scientific">Parasitella parasitica</name>
    <dbReference type="NCBI Taxonomy" id="35722"/>
    <lineage>
        <taxon>Eukaryota</taxon>
        <taxon>Fungi</taxon>
        <taxon>Fungi incertae sedis</taxon>
        <taxon>Mucoromycota</taxon>
        <taxon>Mucoromycotina</taxon>
        <taxon>Mucoromycetes</taxon>
        <taxon>Mucorales</taxon>
        <taxon>Mucorineae</taxon>
        <taxon>Mucoraceae</taxon>
        <taxon>Parasitella</taxon>
    </lineage>
</organism>
<keyword evidence="6 7" id="KW-0472">Membrane</keyword>
<dbReference type="Pfam" id="PF11700">
    <property type="entry name" value="ATG22"/>
    <property type="match status" value="1"/>
</dbReference>
<feature type="transmembrane region" description="Helical" evidence="7">
    <location>
        <begin position="429"/>
        <end position="449"/>
    </location>
</feature>
<dbReference type="AlphaFoldDB" id="A0A0B7N475"/>
<comment type="similarity">
    <text evidence="2 7">Belongs to the ATG22 family.</text>
</comment>
<evidence type="ECO:0000256" key="3">
    <source>
        <dbReference type="ARBA" id="ARBA00022448"/>
    </source>
</evidence>
<name>A0A0B7N475_9FUNG</name>